<gene>
    <name evidence="11" type="ORF">CLUMA_CG003835</name>
</gene>
<feature type="transmembrane region" description="Helical" evidence="9">
    <location>
        <begin position="127"/>
        <end position="145"/>
    </location>
</feature>
<protein>
    <submittedName>
        <fullName evidence="11">CLUMA_CG003835, isoform A</fullName>
    </submittedName>
</protein>
<evidence type="ECO:0000256" key="2">
    <source>
        <dbReference type="ARBA" id="ARBA00008685"/>
    </source>
</evidence>
<evidence type="ECO:0000256" key="5">
    <source>
        <dbReference type="ARBA" id="ARBA00022989"/>
    </source>
</evidence>
<dbReference type="GO" id="GO:0005886">
    <property type="term" value="C:plasma membrane"/>
    <property type="evidence" value="ECO:0007669"/>
    <property type="project" value="UniProtKB-SubCell"/>
</dbReference>
<dbReference type="GO" id="GO:0050906">
    <property type="term" value="P:detection of stimulus involved in sensory perception"/>
    <property type="evidence" value="ECO:0007669"/>
    <property type="project" value="UniProtKB-ARBA"/>
</dbReference>
<dbReference type="InterPro" id="IPR052192">
    <property type="entry name" value="Insect_Ionotropic_Sensory_Rcpt"/>
</dbReference>
<accession>A0A1J1HQ01</accession>
<dbReference type="PANTHER" id="PTHR42643:SF30">
    <property type="entry name" value="IONOTROPIC RECEPTOR 40A-RELATED"/>
    <property type="match status" value="1"/>
</dbReference>
<keyword evidence="12" id="KW-1185">Reference proteome</keyword>
<keyword evidence="8" id="KW-0325">Glycoprotein</keyword>
<dbReference type="STRING" id="568069.A0A1J1HQ01"/>
<dbReference type="Pfam" id="PF00060">
    <property type="entry name" value="Lig_chan"/>
    <property type="match status" value="1"/>
</dbReference>
<dbReference type="SUPFAM" id="SSF53850">
    <property type="entry name" value="Periplasmic binding protein-like II"/>
    <property type="match status" value="1"/>
</dbReference>
<keyword evidence="7" id="KW-0675">Receptor</keyword>
<feature type="transmembrane region" description="Helical" evidence="9">
    <location>
        <begin position="187"/>
        <end position="206"/>
    </location>
</feature>
<organism evidence="11 12">
    <name type="scientific">Clunio marinus</name>
    <dbReference type="NCBI Taxonomy" id="568069"/>
    <lineage>
        <taxon>Eukaryota</taxon>
        <taxon>Metazoa</taxon>
        <taxon>Ecdysozoa</taxon>
        <taxon>Arthropoda</taxon>
        <taxon>Hexapoda</taxon>
        <taxon>Insecta</taxon>
        <taxon>Pterygota</taxon>
        <taxon>Neoptera</taxon>
        <taxon>Endopterygota</taxon>
        <taxon>Diptera</taxon>
        <taxon>Nematocera</taxon>
        <taxon>Chironomoidea</taxon>
        <taxon>Chironomidae</taxon>
        <taxon>Clunio</taxon>
    </lineage>
</organism>
<dbReference type="AlphaFoldDB" id="A0A1J1HQ01"/>
<keyword evidence="4 9" id="KW-0812">Transmembrane</keyword>
<evidence type="ECO:0000256" key="6">
    <source>
        <dbReference type="ARBA" id="ARBA00023136"/>
    </source>
</evidence>
<dbReference type="OrthoDB" id="8050636at2759"/>
<proteinExistence type="inferred from homology"/>
<keyword evidence="6 9" id="KW-0472">Membrane</keyword>
<evidence type="ECO:0000256" key="1">
    <source>
        <dbReference type="ARBA" id="ARBA00004651"/>
    </source>
</evidence>
<sequence length="414" mass="47479">MKGCPVRVALTNSSDAVFYTSIETSKNKMCGPEIKLISTLSKALNFKLNFTFIGHIGFLFENGTSEGPFRVLLDENADLAVGNWWLKTDRLKFFSSTHSYAQQPLIFIIPPGKPVTHLERLISAFSLQSWICIGLFYLIGSLVILFVQLKSPCVQEFVFGAGVTSPMFRMFSVFIGDTLNNLPKRNFARFLLMSFIIFTLIIRTVYQGSYFRQMRTFRHHKEVASINEMIEKDFNFYANPGMIDFLLGFPAIRERLKIINFLFIFETISSQCYSRVRELNNEDVPEFLKQITTNPNFKAAYANALLIKDYLNSRNSDESQHICKEVFATNLPVVIYSLTDFYLLNALNEKINAIIKAGLIDHWTRESCRQNVRKVQESIKPKVLTFDDLEGSFLILIFGCLLGFIAFLCEKFLL</sequence>
<evidence type="ECO:0000256" key="3">
    <source>
        <dbReference type="ARBA" id="ARBA00022475"/>
    </source>
</evidence>
<feature type="transmembrane region" description="Helical" evidence="9">
    <location>
        <begin position="389"/>
        <end position="408"/>
    </location>
</feature>
<comment type="similarity">
    <text evidence="2">Belongs to the glutamate-gated ion channel (TC 1.A.10.1) family.</text>
</comment>
<evidence type="ECO:0000313" key="12">
    <source>
        <dbReference type="Proteomes" id="UP000183832"/>
    </source>
</evidence>
<reference evidence="11 12" key="1">
    <citation type="submission" date="2015-04" db="EMBL/GenBank/DDBJ databases">
        <authorList>
            <person name="Syromyatnikov M.Y."/>
            <person name="Popov V.N."/>
        </authorList>
    </citation>
    <scope>NUCLEOTIDE SEQUENCE [LARGE SCALE GENOMIC DNA]</scope>
</reference>
<dbReference type="InterPro" id="IPR001320">
    <property type="entry name" value="Iontro_rcpt_C"/>
</dbReference>
<name>A0A1J1HQ01_9DIPT</name>
<evidence type="ECO:0000256" key="7">
    <source>
        <dbReference type="ARBA" id="ARBA00023170"/>
    </source>
</evidence>
<dbReference type="Gene3D" id="3.40.190.10">
    <property type="entry name" value="Periplasmic binding protein-like II"/>
    <property type="match status" value="1"/>
</dbReference>
<dbReference type="PANTHER" id="PTHR42643">
    <property type="entry name" value="IONOTROPIC RECEPTOR 20A-RELATED"/>
    <property type="match status" value="1"/>
</dbReference>
<comment type="subcellular location">
    <subcellularLocation>
        <location evidence="1">Cell membrane</location>
        <topology evidence="1">Multi-pass membrane protein</topology>
    </subcellularLocation>
</comment>
<evidence type="ECO:0000256" key="9">
    <source>
        <dbReference type="SAM" id="Phobius"/>
    </source>
</evidence>
<evidence type="ECO:0000256" key="8">
    <source>
        <dbReference type="ARBA" id="ARBA00023180"/>
    </source>
</evidence>
<keyword evidence="5 9" id="KW-1133">Transmembrane helix</keyword>
<dbReference type="EMBL" id="CVRI01000016">
    <property type="protein sequence ID" value="CRK90117.1"/>
    <property type="molecule type" value="Genomic_DNA"/>
</dbReference>
<keyword evidence="3" id="KW-1003">Cell membrane</keyword>
<evidence type="ECO:0000313" key="11">
    <source>
        <dbReference type="EMBL" id="CRK90117.1"/>
    </source>
</evidence>
<evidence type="ECO:0000259" key="10">
    <source>
        <dbReference type="Pfam" id="PF00060"/>
    </source>
</evidence>
<evidence type="ECO:0000256" key="4">
    <source>
        <dbReference type="ARBA" id="ARBA00022692"/>
    </source>
</evidence>
<dbReference type="Proteomes" id="UP000183832">
    <property type="component" value="Unassembled WGS sequence"/>
</dbReference>
<feature type="domain" description="Ionotropic glutamate receptor C-terminal" evidence="10">
    <location>
        <begin position="127"/>
        <end position="400"/>
    </location>
</feature>
<dbReference type="GO" id="GO:0015276">
    <property type="term" value="F:ligand-gated monoatomic ion channel activity"/>
    <property type="evidence" value="ECO:0007669"/>
    <property type="project" value="InterPro"/>
</dbReference>
<dbReference type="Gene3D" id="1.10.287.70">
    <property type="match status" value="1"/>
</dbReference>